<dbReference type="GO" id="GO:0006422">
    <property type="term" value="P:aspartyl-tRNA aminoacylation"/>
    <property type="evidence" value="ECO:0007669"/>
    <property type="project" value="InterPro"/>
</dbReference>
<evidence type="ECO:0000313" key="13">
    <source>
        <dbReference type="EMBL" id="KAF1996726.1"/>
    </source>
</evidence>
<dbReference type="FunFam" id="3.30.930.10:FF:000013">
    <property type="entry name" value="Aspartate--tRNA ligase, cytoplasmic"/>
    <property type="match status" value="1"/>
</dbReference>
<comment type="catalytic activity">
    <reaction evidence="10">
        <text>tRNA(Asp) + L-aspartate + ATP = L-aspartyl-tRNA(Asp) + AMP + diphosphate</text>
        <dbReference type="Rhea" id="RHEA:19649"/>
        <dbReference type="Rhea" id="RHEA-COMP:9660"/>
        <dbReference type="Rhea" id="RHEA-COMP:9678"/>
        <dbReference type="ChEBI" id="CHEBI:29991"/>
        <dbReference type="ChEBI" id="CHEBI:30616"/>
        <dbReference type="ChEBI" id="CHEBI:33019"/>
        <dbReference type="ChEBI" id="CHEBI:78442"/>
        <dbReference type="ChEBI" id="CHEBI:78516"/>
        <dbReference type="ChEBI" id="CHEBI:456215"/>
        <dbReference type="EC" id="6.1.1.12"/>
    </reaction>
</comment>
<protein>
    <recommendedName>
        <fullName evidence="3">aspartate--tRNA ligase</fullName>
        <ecNumber evidence="3">6.1.1.12</ecNumber>
    </recommendedName>
</protein>
<dbReference type="AlphaFoldDB" id="A0A6A5WGE3"/>
<dbReference type="SUPFAM" id="SSF50249">
    <property type="entry name" value="Nucleic acid-binding proteins"/>
    <property type="match status" value="1"/>
</dbReference>
<evidence type="ECO:0000313" key="14">
    <source>
        <dbReference type="Proteomes" id="UP000799779"/>
    </source>
</evidence>
<dbReference type="PRINTS" id="PR01042">
    <property type="entry name" value="TRNASYNTHASP"/>
</dbReference>
<dbReference type="GO" id="GO:0004815">
    <property type="term" value="F:aspartate-tRNA ligase activity"/>
    <property type="evidence" value="ECO:0007669"/>
    <property type="project" value="UniProtKB-EC"/>
</dbReference>
<organism evidence="13 14">
    <name type="scientific">Amniculicola lignicola CBS 123094</name>
    <dbReference type="NCBI Taxonomy" id="1392246"/>
    <lineage>
        <taxon>Eukaryota</taxon>
        <taxon>Fungi</taxon>
        <taxon>Dikarya</taxon>
        <taxon>Ascomycota</taxon>
        <taxon>Pezizomycotina</taxon>
        <taxon>Dothideomycetes</taxon>
        <taxon>Pleosporomycetidae</taxon>
        <taxon>Pleosporales</taxon>
        <taxon>Amniculicolaceae</taxon>
        <taxon>Amniculicola</taxon>
    </lineage>
</organism>
<name>A0A6A5WGE3_9PLEO</name>
<keyword evidence="6" id="KW-0547">Nucleotide-binding</keyword>
<dbReference type="NCBIfam" id="TIGR00458">
    <property type="entry name" value="aspS_nondisc"/>
    <property type="match status" value="1"/>
</dbReference>
<feature type="compositionally biased region" description="Polar residues" evidence="11">
    <location>
        <begin position="54"/>
        <end position="75"/>
    </location>
</feature>
<dbReference type="PANTHER" id="PTHR43450:SF2">
    <property type="entry name" value="ASPARTATE--TRNA LIGASE"/>
    <property type="match status" value="1"/>
</dbReference>
<dbReference type="PROSITE" id="PS50862">
    <property type="entry name" value="AA_TRNA_LIGASE_II"/>
    <property type="match status" value="1"/>
</dbReference>
<accession>A0A6A5WGE3</accession>
<evidence type="ECO:0000256" key="6">
    <source>
        <dbReference type="ARBA" id="ARBA00022741"/>
    </source>
</evidence>
<feature type="compositionally biased region" description="Polar residues" evidence="11">
    <location>
        <begin position="107"/>
        <end position="127"/>
    </location>
</feature>
<evidence type="ECO:0000256" key="10">
    <source>
        <dbReference type="ARBA" id="ARBA00047904"/>
    </source>
</evidence>
<dbReference type="NCBIfam" id="NF003483">
    <property type="entry name" value="PRK05159.1"/>
    <property type="match status" value="1"/>
</dbReference>
<dbReference type="OrthoDB" id="372395at2759"/>
<reference evidence="13" key="1">
    <citation type="journal article" date="2020" name="Stud. Mycol.">
        <title>101 Dothideomycetes genomes: a test case for predicting lifestyles and emergence of pathogens.</title>
        <authorList>
            <person name="Haridas S."/>
            <person name="Albert R."/>
            <person name="Binder M."/>
            <person name="Bloem J."/>
            <person name="Labutti K."/>
            <person name="Salamov A."/>
            <person name="Andreopoulos B."/>
            <person name="Baker S."/>
            <person name="Barry K."/>
            <person name="Bills G."/>
            <person name="Bluhm B."/>
            <person name="Cannon C."/>
            <person name="Castanera R."/>
            <person name="Culley D."/>
            <person name="Daum C."/>
            <person name="Ezra D."/>
            <person name="Gonzalez J."/>
            <person name="Henrissat B."/>
            <person name="Kuo A."/>
            <person name="Liang C."/>
            <person name="Lipzen A."/>
            <person name="Lutzoni F."/>
            <person name="Magnuson J."/>
            <person name="Mondo S."/>
            <person name="Nolan M."/>
            <person name="Ohm R."/>
            <person name="Pangilinan J."/>
            <person name="Park H.-J."/>
            <person name="Ramirez L."/>
            <person name="Alfaro M."/>
            <person name="Sun H."/>
            <person name="Tritt A."/>
            <person name="Yoshinaga Y."/>
            <person name="Zwiers L.-H."/>
            <person name="Turgeon B."/>
            <person name="Goodwin S."/>
            <person name="Spatafora J."/>
            <person name="Crous P."/>
            <person name="Grigoriev I."/>
        </authorList>
    </citation>
    <scope>NUCLEOTIDE SEQUENCE</scope>
    <source>
        <strain evidence="13">CBS 123094</strain>
    </source>
</reference>
<dbReference type="InterPro" id="IPR002312">
    <property type="entry name" value="Asp/Asn-tRNA-synth_IIb"/>
</dbReference>
<dbReference type="InterPro" id="IPR006195">
    <property type="entry name" value="aa-tRNA-synth_II"/>
</dbReference>
<comment type="similarity">
    <text evidence="2">Belongs to the class-II aminoacyl-tRNA synthetase family. Type 2 subfamily.</text>
</comment>
<feature type="domain" description="Aminoacyl-transfer RNA synthetases class-II family profile" evidence="12">
    <location>
        <begin position="390"/>
        <end position="693"/>
    </location>
</feature>
<evidence type="ECO:0000256" key="3">
    <source>
        <dbReference type="ARBA" id="ARBA00012841"/>
    </source>
</evidence>
<dbReference type="InterPro" id="IPR024320">
    <property type="entry name" value="LPG_synthase_C"/>
</dbReference>
<dbReference type="InterPro" id="IPR045864">
    <property type="entry name" value="aa-tRNA-synth_II/BPL/LPL"/>
</dbReference>
<keyword evidence="7" id="KW-0067">ATP-binding</keyword>
<keyword evidence="14" id="KW-1185">Reference proteome</keyword>
<comment type="subcellular location">
    <subcellularLocation>
        <location evidence="1">Cytoplasm</location>
    </subcellularLocation>
</comment>
<keyword evidence="4" id="KW-0963">Cytoplasm</keyword>
<feature type="compositionally biased region" description="Basic and acidic residues" evidence="11">
    <location>
        <begin position="167"/>
        <end position="183"/>
    </location>
</feature>
<dbReference type="GO" id="GO:0003723">
    <property type="term" value="F:RNA binding"/>
    <property type="evidence" value="ECO:0007669"/>
    <property type="project" value="TreeGrafter"/>
</dbReference>
<gene>
    <name evidence="13" type="ORF">P154DRAFT_525418</name>
</gene>
<dbReference type="CDD" id="cd04320">
    <property type="entry name" value="AspRS_cyto_N"/>
    <property type="match status" value="1"/>
</dbReference>
<dbReference type="GO" id="GO:0017101">
    <property type="term" value="C:aminoacyl-tRNA synthetase multienzyme complex"/>
    <property type="evidence" value="ECO:0007669"/>
    <property type="project" value="TreeGrafter"/>
</dbReference>
<evidence type="ECO:0000256" key="2">
    <source>
        <dbReference type="ARBA" id="ARBA00005312"/>
    </source>
</evidence>
<dbReference type="Gene3D" id="2.40.50.140">
    <property type="entry name" value="Nucleic acid-binding proteins"/>
    <property type="match status" value="1"/>
</dbReference>
<dbReference type="GO" id="GO:0005829">
    <property type="term" value="C:cytosol"/>
    <property type="evidence" value="ECO:0007669"/>
    <property type="project" value="TreeGrafter"/>
</dbReference>
<dbReference type="InterPro" id="IPR004523">
    <property type="entry name" value="Asp-tRNA_synthase_2"/>
</dbReference>
<dbReference type="GO" id="GO:0005524">
    <property type="term" value="F:ATP binding"/>
    <property type="evidence" value="ECO:0007669"/>
    <property type="project" value="UniProtKB-KW"/>
</dbReference>
<evidence type="ECO:0000256" key="9">
    <source>
        <dbReference type="ARBA" id="ARBA00023146"/>
    </source>
</evidence>
<keyword evidence="9 13" id="KW-0030">Aminoacyl-tRNA synthetase</keyword>
<evidence type="ECO:0000256" key="5">
    <source>
        <dbReference type="ARBA" id="ARBA00022598"/>
    </source>
</evidence>
<proteinExistence type="inferred from homology"/>
<evidence type="ECO:0000256" key="7">
    <source>
        <dbReference type="ARBA" id="ARBA00022840"/>
    </source>
</evidence>
<dbReference type="HAMAP" id="MF_02075">
    <property type="entry name" value="Asp_tRNA_synth_type2"/>
    <property type="match status" value="1"/>
</dbReference>
<dbReference type="Proteomes" id="UP000799779">
    <property type="component" value="Unassembled WGS sequence"/>
</dbReference>
<dbReference type="InterPro" id="IPR004364">
    <property type="entry name" value="Aa-tRNA-synt_II"/>
</dbReference>
<dbReference type="EC" id="6.1.1.12" evidence="3"/>
<evidence type="ECO:0000256" key="8">
    <source>
        <dbReference type="ARBA" id="ARBA00022917"/>
    </source>
</evidence>
<dbReference type="CDD" id="cd00776">
    <property type="entry name" value="AsxRS_core"/>
    <property type="match status" value="1"/>
</dbReference>
<keyword evidence="8" id="KW-0648">Protein biosynthesis</keyword>
<evidence type="ECO:0000259" key="12">
    <source>
        <dbReference type="PROSITE" id="PS50862"/>
    </source>
</evidence>
<dbReference type="Pfam" id="PF00152">
    <property type="entry name" value="tRNA-synt_2"/>
    <property type="match status" value="1"/>
</dbReference>
<dbReference type="Gene3D" id="3.30.930.10">
    <property type="entry name" value="Bira Bifunctional Protein, Domain 2"/>
    <property type="match status" value="1"/>
</dbReference>
<keyword evidence="5" id="KW-0436">Ligase</keyword>
<evidence type="ECO:0000256" key="4">
    <source>
        <dbReference type="ARBA" id="ARBA00022490"/>
    </source>
</evidence>
<dbReference type="EMBL" id="ML977622">
    <property type="protein sequence ID" value="KAF1996726.1"/>
    <property type="molecule type" value="Genomic_DNA"/>
</dbReference>
<evidence type="ECO:0000256" key="1">
    <source>
        <dbReference type="ARBA" id="ARBA00004496"/>
    </source>
</evidence>
<sequence>MSLKKALNKLKPGTHSTPASDDEASSSPSIAKPNGTASPRTSGVFHRASGEFSRPSTDKTAIASPTATDSRTSIDQARPAESPRSSGIFHRRTESPGPGKGPRASLTGLTTSLTHRRTGSQSISTHSPVRAIKEKLHIGDNSSSEGDVPLNREGDPMSKNQLRKHEKQAQQEERKKEVEEKEKEIEKRKKELEELAEKELTPAQKAKYGIMSPNSYAGEWKKDGRIKLINLTAADVGKEVIFRARIHHLRKMSSKFVFFVFRQQLATMQGVLVEHGDISKYMLYWAEHLEAETVVLVKGVLQEPQSKQGEVTGASIRDVEIAVHDIHVEASVTEHLPFNVYEAEVSQADVEAEVVKADHKEGQTRIHIADRTRLSNRVIDLRSTASQAIFRVQHGVCKFFRNQLESEGFIEIHTPKMQGGASESGASVFKIDYFGRGAFLAQSPQLPKQMCISADFGKVYEVGPVFRAENSNTYRHLTEYTGLDLEMAIDEHYHEVLYTLDRTFKAIFTGIYEHYRTEVELVKRQFPHEDLVWLEKTPIIPFAEAIRMLNETGWKDENGNPMDENEDMGTRDEIQLGRVIKEKLGTDYYILDKFPVNARPFYAMPDPNNPNVTNAFDIFLRGQEILSGGQRIHDAGMLLDNLRRLKMDPSTMEEYIQGFQWGAPPHGGGGIGLERILMLFLNLGNIRHASLFPRDPKSLPERAVIKQLRHPDASTMHPPWEGKDRAAAGLDFQPIEKLIANYGDATNTSWLEPRTEIWRDEFTGAAVGFVPQDGFGITVGDPLCHPEQYLKTMTGYLKYIKKERNLKPLWLLVGKEAEEVLATKFNWRTFSVVSEQRVDPAHNPAINDGDIQRKIRHAEKEGVKITDWALGTPVPDEMKAKIDARVVDWLKNRKGRQVHLTNIRPWQDTEHRQYHVAQTPDGSIAALVVMAQLSPDHGWQVKYSLDFPGAPSGSIEFIVTHALKVVAQGGAQSVTFGGGASSKFTPGHNVKGTRVKVLARAYHAIATELKLTNKTEFREKLGAVDDPSYICYPPHGLGPMAVKAILNFFEDDD</sequence>
<evidence type="ECO:0000256" key="11">
    <source>
        <dbReference type="SAM" id="MobiDB-lite"/>
    </source>
</evidence>
<dbReference type="PANTHER" id="PTHR43450">
    <property type="entry name" value="ASPARTYL-TRNA SYNTHETASE"/>
    <property type="match status" value="1"/>
</dbReference>
<dbReference type="SUPFAM" id="SSF55681">
    <property type="entry name" value="Class II aaRS and biotin synthetases"/>
    <property type="match status" value="1"/>
</dbReference>
<dbReference type="InterPro" id="IPR012340">
    <property type="entry name" value="NA-bd_OB-fold"/>
</dbReference>
<dbReference type="Pfam" id="PF09924">
    <property type="entry name" value="LPG_synthase_C"/>
    <property type="match status" value="1"/>
</dbReference>
<feature type="region of interest" description="Disordered" evidence="11">
    <location>
        <begin position="1"/>
        <end position="183"/>
    </location>
</feature>